<dbReference type="GeneID" id="6481930"/>
<reference evidence="7" key="2">
    <citation type="journal article" date="2008" name="Curr. Biol.">
        <title>Chromatophore genome sequence of Paulinella sheds light on acquisition of photosynthesis by eukaryotes.</title>
        <authorList>
            <person name="Nowack E.C.M."/>
            <person name="Melkonian M."/>
            <person name="Gloeckner G."/>
        </authorList>
    </citation>
    <scope>NUCLEOTIDE SEQUENCE [LARGE SCALE GENOMIC DNA]</scope>
</reference>
<dbReference type="GO" id="GO:0000902">
    <property type="term" value="P:cell morphogenesis"/>
    <property type="evidence" value="ECO:0007669"/>
    <property type="project" value="InterPro"/>
</dbReference>
<dbReference type="HAMAP" id="MF_02207">
    <property type="entry name" value="MreB"/>
    <property type="match status" value="1"/>
</dbReference>
<gene>
    <name evidence="7" type="ordered locus">PCC_0455</name>
</gene>
<comment type="similarity">
    <text evidence="6">Belongs to the FtsA/MreB family.</text>
</comment>
<dbReference type="GO" id="GO:0005524">
    <property type="term" value="F:ATP binding"/>
    <property type="evidence" value="ECO:0007669"/>
    <property type="project" value="UniProtKB-KW"/>
</dbReference>
<dbReference type="NCBIfam" id="TIGR00904">
    <property type="entry name" value="mreB"/>
    <property type="match status" value="1"/>
</dbReference>
<dbReference type="AlphaFoldDB" id="B1X4M5"/>
<keyword evidence="7" id="KW-0934">Plastid</keyword>
<dbReference type="InterPro" id="IPR043129">
    <property type="entry name" value="ATPase_NBD"/>
</dbReference>
<evidence type="ECO:0000256" key="4">
    <source>
        <dbReference type="ARBA" id="ARBA00022840"/>
    </source>
</evidence>
<accession>B1X4M5</accession>
<evidence type="ECO:0000256" key="3">
    <source>
        <dbReference type="ARBA" id="ARBA00022741"/>
    </source>
</evidence>
<protein>
    <submittedName>
        <fullName evidence="7">Rod shape determining protein</fullName>
    </submittedName>
</protein>
<evidence type="ECO:0000313" key="7">
    <source>
        <dbReference type="EMBL" id="ACB42894.1"/>
    </source>
</evidence>
<comment type="subcellular location">
    <subcellularLocation>
        <location evidence="1">Cytoplasm</location>
    </subcellularLocation>
</comment>
<dbReference type="InterPro" id="IPR056546">
    <property type="entry name" value="MreB_MamK-like"/>
</dbReference>
<evidence type="ECO:0000256" key="5">
    <source>
        <dbReference type="ARBA" id="ARBA00022960"/>
    </source>
</evidence>
<name>B1X4M5_PAUCH</name>
<dbReference type="PANTHER" id="PTHR42749:SF1">
    <property type="entry name" value="CELL SHAPE-DETERMINING PROTEIN MREB"/>
    <property type="match status" value="1"/>
</dbReference>
<dbReference type="GO" id="GO:0005737">
    <property type="term" value="C:cytoplasm"/>
    <property type="evidence" value="ECO:0007669"/>
    <property type="project" value="UniProtKB-SubCell"/>
</dbReference>
<proteinExistence type="inferred from homology"/>
<keyword evidence="4" id="KW-0067">ATP-binding</keyword>
<dbReference type="SUPFAM" id="SSF53067">
    <property type="entry name" value="Actin-like ATPase domain"/>
    <property type="match status" value="2"/>
</dbReference>
<keyword evidence="5" id="KW-0133">Cell shape</keyword>
<sequence>MFFNNFHVSRDIGIDLGTANTLIYVSGRGIVLQEPSVVAMDLERAVPLAVGDEAKLMLGRTPGSIRAVRPLKDGVIADFDAAEQMIKTFIRKVNDGRGVVAPRLVVGIPSGVTGVERRAVREAGLAGAREVHLIDEPVAAAIGAGLPVTEPVGTMIIDIGGGTTEVAVLSLGGTVLSESVRVAGDEISESIGVYLKKVHNLVIGERTAEEIKIRIGSAFPDPEFDHVSMEVRGLHLISGLPRTINICASDLREAMTEPLTVIVEAVKRTLERTPPELAADIGHHGMVLTGGGALVRGISNLISHETGILTQIAHEPLLCVVNGCGEVLENYSRLYRVLDTPELSSDLLF</sequence>
<dbReference type="Gene3D" id="3.30.420.40">
    <property type="match status" value="2"/>
</dbReference>
<dbReference type="Pfam" id="PF06723">
    <property type="entry name" value="MreB_Mbl"/>
    <property type="match status" value="1"/>
</dbReference>
<dbReference type="RefSeq" id="YP_002049104.1">
    <property type="nucleotide sequence ID" value="NC_011087.1"/>
</dbReference>
<keyword evidence="3" id="KW-0547">Nucleotide-binding</keyword>
<evidence type="ECO:0000256" key="2">
    <source>
        <dbReference type="ARBA" id="ARBA00022490"/>
    </source>
</evidence>
<dbReference type="PRINTS" id="PR01652">
    <property type="entry name" value="SHAPEPROTEIN"/>
</dbReference>
<reference evidence="7" key="1">
    <citation type="submission" date="2007-08" db="EMBL/GenBank/DDBJ databases">
        <authorList>
            <person name="Gloeckner G."/>
            <person name="Nowack E."/>
            <person name="Melkonian M."/>
        </authorList>
    </citation>
    <scope>NUCLEOTIDE SEQUENCE</scope>
</reference>
<dbReference type="PANTHER" id="PTHR42749">
    <property type="entry name" value="CELL SHAPE-DETERMINING PROTEIN MREB"/>
    <property type="match status" value="1"/>
</dbReference>
<evidence type="ECO:0000256" key="1">
    <source>
        <dbReference type="ARBA" id="ARBA00004496"/>
    </source>
</evidence>
<dbReference type="NCBIfam" id="NF010539">
    <property type="entry name" value="PRK13927.1"/>
    <property type="match status" value="1"/>
</dbReference>
<keyword evidence="2" id="KW-0963">Cytoplasm</keyword>
<dbReference type="GO" id="GO:0008360">
    <property type="term" value="P:regulation of cell shape"/>
    <property type="evidence" value="ECO:0007669"/>
    <property type="project" value="UniProtKB-KW"/>
</dbReference>
<dbReference type="CDD" id="cd10225">
    <property type="entry name" value="ASKHA_NBD_MreB-like"/>
    <property type="match status" value="1"/>
</dbReference>
<organism evidence="7">
    <name type="scientific">Paulinella chromatophora</name>
    <dbReference type="NCBI Taxonomy" id="39717"/>
    <lineage>
        <taxon>Eukaryota</taxon>
        <taxon>Sar</taxon>
        <taxon>Rhizaria</taxon>
        <taxon>Cercozoa</taxon>
        <taxon>Imbricatea</taxon>
        <taxon>Silicofilosea</taxon>
        <taxon>Euglyphida</taxon>
        <taxon>Paulinellidae</taxon>
        <taxon>Paulinella</taxon>
    </lineage>
</organism>
<evidence type="ECO:0000256" key="6">
    <source>
        <dbReference type="ARBA" id="ARBA00023458"/>
    </source>
</evidence>
<dbReference type="EMBL" id="CP000815">
    <property type="protein sequence ID" value="ACB42894.1"/>
    <property type="molecule type" value="Genomic_DNA"/>
</dbReference>
<dbReference type="InterPro" id="IPR004753">
    <property type="entry name" value="MreB"/>
</dbReference>
<geneLocation type="organellar chromatophore" evidence="7"/>